<protein>
    <submittedName>
        <fullName evidence="2">Uncharacterized protein</fullName>
    </submittedName>
</protein>
<dbReference type="AlphaFoldDB" id="A0A2H3AYH5"/>
<accession>A0A2H3AYH5</accession>
<gene>
    <name evidence="2" type="ORF">ARMSODRAFT_1070873</name>
</gene>
<evidence type="ECO:0000256" key="1">
    <source>
        <dbReference type="SAM" id="MobiDB-lite"/>
    </source>
</evidence>
<feature type="region of interest" description="Disordered" evidence="1">
    <location>
        <begin position="19"/>
        <end position="62"/>
    </location>
</feature>
<feature type="compositionally biased region" description="Basic and acidic residues" evidence="1">
    <location>
        <begin position="24"/>
        <end position="39"/>
    </location>
</feature>
<dbReference type="EMBL" id="KZ293495">
    <property type="protein sequence ID" value="PBK59892.1"/>
    <property type="molecule type" value="Genomic_DNA"/>
</dbReference>
<evidence type="ECO:0000313" key="2">
    <source>
        <dbReference type="EMBL" id="PBK59892.1"/>
    </source>
</evidence>
<dbReference type="Proteomes" id="UP000218334">
    <property type="component" value="Unassembled WGS sequence"/>
</dbReference>
<sequence length="490" mass="54467">MSLILKIVMAKRPITHMKGTSVDLRAREQNTRRRDDTAGDRGYSTRASGPRAKPQNPRWPTLTSTAGIFKDHVVQCATAAINADGPGQASDSAQKTEADHRFQAMTRQPSLRHFKKGISLISRWTGNEYRDMEKVFLSDIASAFAPVLGFVYYAHYEEHTNESLRKLEESWRTFHVEKDVFVELGIRDHFNIPKIHSMSHYPSMIHSHGSAGGYNTEVSEHLHIDASTKKGYARQMTAWMRRREAVEKFQMFLQYAIDEYGEQESEEEDEDEDDVDVMGTLILKTATAVRTLSTAVLYGVAGGIHGLGTYTVHGSRIPVQCTILLYLLSSNVELNSPTIFEVAAYAPSSSESGTYQPSAELLINNKVAGDGSSCSAEDVLNTTRNGEFNAGRMFKRQHSFNNHGSSLISGPLQRLAFFKMLPELTHASLATLTERTQEMLVKVNLLEVLLEMAPNGMAKEVLSASVNGAQMVTSVLLTEAVDRVFRDAIV</sequence>
<dbReference type="STRING" id="1076256.A0A2H3AYH5"/>
<reference evidence="3" key="1">
    <citation type="journal article" date="2017" name="Nat. Ecol. Evol.">
        <title>Genome expansion and lineage-specific genetic innovations in the forest pathogenic fungi Armillaria.</title>
        <authorList>
            <person name="Sipos G."/>
            <person name="Prasanna A.N."/>
            <person name="Walter M.C."/>
            <person name="O'Connor E."/>
            <person name="Balint B."/>
            <person name="Krizsan K."/>
            <person name="Kiss B."/>
            <person name="Hess J."/>
            <person name="Varga T."/>
            <person name="Slot J."/>
            <person name="Riley R."/>
            <person name="Boka B."/>
            <person name="Rigling D."/>
            <person name="Barry K."/>
            <person name="Lee J."/>
            <person name="Mihaltcheva S."/>
            <person name="LaButti K."/>
            <person name="Lipzen A."/>
            <person name="Waldron R."/>
            <person name="Moloney N.M."/>
            <person name="Sperisen C."/>
            <person name="Kredics L."/>
            <person name="Vagvoelgyi C."/>
            <person name="Patrignani A."/>
            <person name="Fitzpatrick D."/>
            <person name="Nagy I."/>
            <person name="Doyle S."/>
            <person name="Anderson J.B."/>
            <person name="Grigoriev I.V."/>
            <person name="Gueldener U."/>
            <person name="Muensterkoetter M."/>
            <person name="Nagy L.G."/>
        </authorList>
    </citation>
    <scope>NUCLEOTIDE SEQUENCE [LARGE SCALE GENOMIC DNA]</scope>
    <source>
        <strain evidence="3">28-4</strain>
    </source>
</reference>
<keyword evidence="3" id="KW-1185">Reference proteome</keyword>
<name>A0A2H3AYH5_9AGAR</name>
<evidence type="ECO:0000313" key="3">
    <source>
        <dbReference type="Proteomes" id="UP000218334"/>
    </source>
</evidence>
<proteinExistence type="predicted"/>
<organism evidence="2 3">
    <name type="scientific">Armillaria solidipes</name>
    <dbReference type="NCBI Taxonomy" id="1076256"/>
    <lineage>
        <taxon>Eukaryota</taxon>
        <taxon>Fungi</taxon>
        <taxon>Dikarya</taxon>
        <taxon>Basidiomycota</taxon>
        <taxon>Agaricomycotina</taxon>
        <taxon>Agaricomycetes</taxon>
        <taxon>Agaricomycetidae</taxon>
        <taxon>Agaricales</taxon>
        <taxon>Marasmiineae</taxon>
        <taxon>Physalacriaceae</taxon>
        <taxon>Armillaria</taxon>
    </lineage>
</organism>